<dbReference type="Proteomes" id="UP000011058">
    <property type="component" value="Chromosome"/>
</dbReference>
<keyword evidence="1" id="KW-0805">Transcription regulation</keyword>
<keyword evidence="2" id="KW-0238">DNA-binding</keyword>
<dbReference type="STRING" id="1166018.FAES_2725"/>
<dbReference type="eggNOG" id="COG1733">
    <property type="taxonomic scope" value="Bacteria"/>
</dbReference>
<dbReference type="InterPro" id="IPR002577">
    <property type="entry name" value="HTH_HxlR"/>
</dbReference>
<protein>
    <submittedName>
        <fullName evidence="5">Putative HTH-type transcriptional regulator</fullName>
    </submittedName>
</protein>
<dbReference type="InterPro" id="IPR036388">
    <property type="entry name" value="WH-like_DNA-bd_sf"/>
</dbReference>
<proteinExistence type="predicted"/>
<name>I0K9D1_9BACT</name>
<dbReference type="SUPFAM" id="SSF46785">
    <property type="entry name" value="Winged helix' DNA-binding domain"/>
    <property type="match status" value="1"/>
</dbReference>
<dbReference type="PANTHER" id="PTHR33204">
    <property type="entry name" value="TRANSCRIPTIONAL REGULATOR, MARR FAMILY"/>
    <property type="match status" value="1"/>
</dbReference>
<keyword evidence="3" id="KW-0804">Transcription</keyword>
<evidence type="ECO:0000256" key="2">
    <source>
        <dbReference type="ARBA" id="ARBA00023125"/>
    </source>
</evidence>
<dbReference type="PATRIC" id="fig|1166018.3.peg.4493"/>
<sequence length="118" mass="13929">MPDFLHNGKLYYNPVEFAMSHIGGTWKMPILWRLNKQVMRYSELKKYLPHISHKMLTTQLRELEAHGFVTRTVFPVVPPHVEYRITDKGRRVIPVIETIRQFGRELMDELGIVERTGP</sequence>
<evidence type="ECO:0000313" key="6">
    <source>
        <dbReference type="Proteomes" id="UP000011058"/>
    </source>
</evidence>
<evidence type="ECO:0000256" key="1">
    <source>
        <dbReference type="ARBA" id="ARBA00023015"/>
    </source>
</evidence>
<dbReference type="RefSeq" id="WP_015331833.1">
    <property type="nucleotide sequence ID" value="NC_020054.1"/>
</dbReference>
<dbReference type="EMBL" id="HE796683">
    <property type="protein sequence ID" value="CCH00734.1"/>
    <property type="molecule type" value="Genomic_DNA"/>
</dbReference>
<organism evidence="5 6">
    <name type="scientific">Fibrella aestuarina BUZ 2</name>
    <dbReference type="NCBI Taxonomy" id="1166018"/>
    <lineage>
        <taxon>Bacteria</taxon>
        <taxon>Pseudomonadati</taxon>
        <taxon>Bacteroidota</taxon>
        <taxon>Cytophagia</taxon>
        <taxon>Cytophagales</taxon>
        <taxon>Spirosomataceae</taxon>
        <taxon>Fibrella</taxon>
    </lineage>
</organism>
<dbReference type="AlphaFoldDB" id="I0K9D1"/>
<dbReference type="OrthoDB" id="8231503at2"/>
<dbReference type="Gene3D" id="1.10.10.10">
    <property type="entry name" value="Winged helix-like DNA-binding domain superfamily/Winged helix DNA-binding domain"/>
    <property type="match status" value="1"/>
</dbReference>
<dbReference type="InterPro" id="IPR036390">
    <property type="entry name" value="WH_DNA-bd_sf"/>
</dbReference>
<reference evidence="5 6" key="1">
    <citation type="journal article" date="2012" name="J. Bacteriol.">
        <title>Genome Sequence of Fibrella aestuarina BUZ 2T, a Filamentous Marine Bacterium.</title>
        <authorList>
            <person name="Filippini M."/>
            <person name="Qi W."/>
            <person name="Blom J."/>
            <person name="Goesmann A."/>
            <person name="Smits T.H."/>
            <person name="Bagheri H.C."/>
        </authorList>
    </citation>
    <scope>NUCLEOTIDE SEQUENCE [LARGE SCALE GENOMIC DNA]</scope>
    <source>
        <strain evidence="6">BUZ 2T</strain>
    </source>
</reference>
<accession>I0K9D1</accession>
<dbReference type="PANTHER" id="PTHR33204:SF29">
    <property type="entry name" value="TRANSCRIPTIONAL REGULATOR"/>
    <property type="match status" value="1"/>
</dbReference>
<keyword evidence="6" id="KW-1185">Reference proteome</keyword>
<dbReference type="GO" id="GO:0003677">
    <property type="term" value="F:DNA binding"/>
    <property type="evidence" value="ECO:0007669"/>
    <property type="project" value="UniProtKB-KW"/>
</dbReference>
<dbReference type="Pfam" id="PF01638">
    <property type="entry name" value="HxlR"/>
    <property type="match status" value="1"/>
</dbReference>
<evidence type="ECO:0000259" key="4">
    <source>
        <dbReference type="PROSITE" id="PS51118"/>
    </source>
</evidence>
<dbReference type="KEGG" id="fae:FAES_2725"/>
<dbReference type="PROSITE" id="PS51118">
    <property type="entry name" value="HTH_HXLR"/>
    <property type="match status" value="1"/>
</dbReference>
<evidence type="ECO:0000256" key="3">
    <source>
        <dbReference type="ARBA" id="ARBA00023163"/>
    </source>
</evidence>
<feature type="domain" description="HTH hxlR-type" evidence="4">
    <location>
        <begin position="13"/>
        <end position="111"/>
    </location>
</feature>
<evidence type="ECO:0000313" key="5">
    <source>
        <dbReference type="EMBL" id="CCH00734.1"/>
    </source>
</evidence>
<gene>
    <name evidence="5" type="ORF">FAES_2725</name>
</gene>
<dbReference type="HOGENOM" id="CLU_111585_5_1_10"/>